<dbReference type="EMBL" id="LO017727">
    <property type="protein sequence ID" value="CRH04631.1"/>
    <property type="molecule type" value="Genomic_DNA"/>
</dbReference>
<dbReference type="PANTHER" id="PTHR38686:SF1">
    <property type="entry name" value="APOLIPOPROTEIN N-ACYLTRANSFERASE"/>
    <property type="match status" value="1"/>
</dbReference>
<dbReference type="UniPathway" id="UPA00666"/>
<comment type="subcellular location">
    <subcellularLocation>
        <location evidence="1 9">Cell membrane</location>
        <topology evidence="1 9">Multi-pass membrane protein</topology>
    </subcellularLocation>
</comment>
<evidence type="ECO:0000256" key="1">
    <source>
        <dbReference type="ARBA" id="ARBA00004651"/>
    </source>
</evidence>
<feature type="domain" description="CN hydrolase" evidence="10">
    <location>
        <begin position="249"/>
        <end position="499"/>
    </location>
</feature>
<protein>
    <recommendedName>
        <fullName evidence="9">Apolipoprotein N-acyltransferase</fullName>
        <shortName evidence="9">ALP N-acyltransferase</shortName>
        <ecNumber evidence="9">2.3.1.269</ecNumber>
    </recommendedName>
</protein>
<dbReference type="InterPro" id="IPR045378">
    <property type="entry name" value="LNT_N"/>
</dbReference>
<evidence type="ECO:0000256" key="9">
    <source>
        <dbReference type="HAMAP-Rule" id="MF_01148"/>
    </source>
</evidence>
<comment type="similarity">
    <text evidence="2 9">Belongs to the CN hydrolase family. Apolipoprotein N-acyltransferase subfamily.</text>
</comment>
<feature type="transmembrane region" description="Helical" evidence="9">
    <location>
        <begin position="45"/>
        <end position="63"/>
    </location>
</feature>
<keyword evidence="5 9" id="KW-0812">Transmembrane</keyword>
<evidence type="ECO:0000256" key="4">
    <source>
        <dbReference type="ARBA" id="ARBA00022679"/>
    </source>
</evidence>
<evidence type="ECO:0000256" key="6">
    <source>
        <dbReference type="ARBA" id="ARBA00022989"/>
    </source>
</evidence>
<dbReference type="InterPro" id="IPR004563">
    <property type="entry name" value="Apolipo_AcylTrfase"/>
</dbReference>
<feature type="transmembrane region" description="Helical" evidence="9">
    <location>
        <begin position="101"/>
        <end position="128"/>
    </location>
</feature>
<gene>
    <name evidence="11" type="primary">int</name>
    <name evidence="9" type="synonym">lnt</name>
    <name evidence="11" type="ORF">MAGMO_0419</name>
</gene>
<comment type="function">
    <text evidence="9">Catalyzes the phospholipid dependent N-acylation of the N-terminal cysteine of apolipoprotein, the last step in lipoprotein maturation.</text>
</comment>
<accession>A0A1S7LF98</accession>
<dbReference type="AlphaFoldDB" id="A0A1S7LF98"/>
<evidence type="ECO:0000313" key="11">
    <source>
        <dbReference type="EMBL" id="CRH04631.1"/>
    </source>
</evidence>
<keyword evidence="6 9" id="KW-1133">Transmembrane helix</keyword>
<feature type="transmembrane region" description="Helical" evidence="9">
    <location>
        <begin position="70"/>
        <end position="89"/>
    </location>
</feature>
<dbReference type="GO" id="GO:0016410">
    <property type="term" value="F:N-acyltransferase activity"/>
    <property type="evidence" value="ECO:0007669"/>
    <property type="project" value="UniProtKB-UniRule"/>
</dbReference>
<feature type="transmembrane region" description="Helical" evidence="9">
    <location>
        <begin position="179"/>
        <end position="198"/>
    </location>
</feature>
<dbReference type="PROSITE" id="PS50263">
    <property type="entry name" value="CN_HYDROLASE"/>
    <property type="match status" value="1"/>
</dbReference>
<dbReference type="Gene3D" id="3.60.110.10">
    <property type="entry name" value="Carbon-nitrogen hydrolase"/>
    <property type="match status" value="1"/>
</dbReference>
<dbReference type="HAMAP" id="MF_01148">
    <property type="entry name" value="Lnt"/>
    <property type="match status" value="1"/>
</dbReference>
<dbReference type="GO" id="GO:0042158">
    <property type="term" value="P:lipoprotein biosynthetic process"/>
    <property type="evidence" value="ECO:0007669"/>
    <property type="project" value="UniProtKB-UniRule"/>
</dbReference>
<name>A0A1S7LF98_MAGMO</name>
<keyword evidence="11" id="KW-0449">Lipoprotein</keyword>
<keyword evidence="4 9" id="KW-0808">Transferase</keyword>
<comment type="pathway">
    <text evidence="9">Protein modification; lipoprotein biosynthesis (N-acyl transfer).</text>
</comment>
<evidence type="ECO:0000256" key="8">
    <source>
        <dbReference type="ARBA" id="ARBA00023315"/>
    </source>
</evidence>
<keyword evidence="7 9" id="KW-0472">Membrane</keyword>
<dbReference type="SUPFAM" id="SSF56317">
    <property type="entry name" value="Carbon-nitrogen hydrolase"/>
    <property type="match status" value="1"/>
</dbReference>
<evidence type="ECO:0000256" key="2">
    <source>
        <dbReference type="ARBA" id="ARBA00010065"/>
    </source>
</evidence>
<dbReference type="CDD" id="cd07571">
    <property type="entry name" value="ALP_N-acyl_transferase"/>
    <property type="match status" value="1"/>
</dbReference>
<keyword evidence="8 9" id="KW-0012">Acyltransferase</keyword>
<dbReference type="InterPro" id="IPR003010">
    <property type="entry name" value="C-N_Hydrolase"/>
</dbReference>
<dbReference type="Pfam" id="PF00795">
    <property type="entry name" value="CN_hydrolase"/>
    <property type="match status" value="1"/>
</dbReference>
<evidence type="ECO:0000256" key="5">
    <source>
        <dbReference type="ARBA" id="ARBA00022692"/>
    </source>
</evidence>
<reference evidence="11" key="1">
    <citation type="submission" date="2015-04" db="EMBL/GenBank/DDBJ databases">
        <authorList>
            <person name="Syromyatnikov M.Y."/>
            <person name="Popov V.N."/>
        </authorList>
    </citation>
    <scope>NUCLEOTIDE SEQUENCE</scope>
    <source>
        <strain evidence="11">MO-1</strain>
    </source>
</reference>
<evidence type="ECO:0000256" key="3">
    <source>
        <dbReference type="ARBA" id="ARBA00022475"/>
    </source>
</evidence>
<evidence type="ECO:0000259" key="10">
    <source>
        <dbReference type="PROSITE" id="PS50263"/>
    </source>
</evidence>
<dbReference type="InterPro" id="IPR036526">
    <property type="entry name" value="C-N_Hydrolase_sf"/>
</dbReference>
<dbReference type="EC" id="2.3.1.269" evidence="9"/>
<sequence>MPRWADLGHTLLSRSKGWLLANLLARDSLLVLLAGVLAALGLPPWGLPLVALAALVLLLFLLHDVAVKRAVWLGFLFGIAHFSFAFQWLHNSLHAHGGAPYLLASLGVGGLAAVVALYTALVAGLLSWSRLSPLLLPPAFASLWVSVEWLRGTLFSGFPWTPLGLIWSDLESLMQVADLGGVALLSGLTALLAGALRLLLDPKLSQRLRIGWLVVVAGLFTAAHLYGQMRLAEPLESSAERPPYRIALVQGYVPQLEKWDKGWHDAHFKRYLDLTLGAGGQAAGEAVDLVVWPETAMAFFLQAFPERRQELATLLATINTPLLAGVPTAAKQQEGGWHYANSMLMLDRQGGWQQIYRKHHLVPFGEYMPMRWLLPDSLEKLTIGDKDFTPGEPSMGMAWHRGLIGPLVCYEVIFPELVRQLANRGMQLLVNVTNDGWFGAAARPQHLQMSRMRAIENRLPLVRVANTGISASFDAWGRELGRLPEDAPAMAIHLVPQAPQGGSLYRQIGGWLPLVWGGAALLLVAWGRWRFQRV</sequence>
<feature type="transmembrane region" description="Helical" evidence="9">
    <location>
        <begin position="210"/>
        <end position="227"/>
    </location>
</feature>
<dbReference type="NCBIfam" id="TIGR00546">
    <property type="entry name" value="lnt"/>
    <property type="match status" value="1"/>
</dbReference>
<proteinExistence type="inferred from homology"/>
<organism evidence="11">
    <name type="scientific">Magnetococcus massalia (strain MO-1)</name>
    <dbReference type="NCBI Taxonomy" id="451514"/>
    <lineage>
        <taxon>Bacteria</taxon>
        <taxon>Pseudomonadati</taxon>
        <taxon>Pseudomonadota</taxon>
        <taxon>Magnetococcia</taxon>
        <taxon>Magnetococcales</taxon>
        <taxon>Magnetococcaceae</taxon>
        <taxon>Magnetococcus</taxon>
    </lineage>
</organism>
<comment type="catalytic activity">
    <reaction evidence="9">
        <text>N-terminal S-1,2-diacyl-sn-glyceryl-L-cysteinyl-[lipoprotein] + a glycerophospholipid = N-acyl-S-1,2-diacyl-sn-glyceryl-L-cysteinyl-[lipoprotein] + a 2-acyl-sn-glycero-3-phospholipid + H(+)</text>
        <dbReference type="Rhea" id="RHEA:48228"/>
        <dbReference type="Rhea" id="RHEA-COMP:14681"/>
        <dbReference type="Rhea" id="RHEA-COMP:14684"/>
        <dbReference type="ChEBI" id="CHEBI:15378"/>
        <dbReference type="ChEBI" id="CHEBI:136912"/>
        <dbReference type="ChEBI" id="CHEBI:140656"/>
        <dbReference type="ChEBI" id="CHEBI:140657"/>
        <dbReference type="ChEBI" id="CHEBI:140660"/>
        <dbReference type="EC" id="2.3.1.269"/>
    </reaction>
</comment>
<dbReference type="GO" id="GO:0005886">
    <property type="term" value="C:plasma membrane"/>
    <property type="evidence" value="ECO:0007669"/>
    <property type="project" value="UniProtKB-SubCell"/>
</dbReference>
<dbReference type="PANTHER" id="PTHR38686">
    <property type="entry name" value="APOLIPOPROTEIN N-ACYLTRANSFERASE"/>
    <property type="match status" value="1"/>
</dbReference>
<feature type="transmembrane region" description="Helical" evidence="9">
    <location>
        <begin position="508"/>
        <end position="529"/>
    </location>
</feature>
<keyword evidence="3 9" id="KW-1003">Cell membrane</keyword>
<evidence type="ECO:0000256" key="7">
    <source>
        <dbReference type="ARBA" id="ARBA00023136"/>
    </source>
</evidence>
<dbReference type="Pfam" id="PF20154">
    <property type="entry name" value="LNT_N"/>
    <property type="match status" value="1"/>
</dbReference>